<keyword evidence="5 8" id="KW-0687">Ribonucleoprotein</keyword>
<evidence type="ECO:0000259" key="10">
    <source>
        <dbReference type="SMART" id="SM00739"/>
    </source>
</evidence>
<dbReference type="AlphaFoldDB" id="A0A919E6N1"/>
<reference evidence="11" key="2">
    <citation type="submission" date="2020-09" db="EMBL/GenBank/DDBJ databases">
        <authorList>
            <person name="Sun Q."/>
            <person name="Kim S."/>
        </authorList>
    </citation>
    <scope>NUCLEOTIDE SEQUENCE</scope>
    <source>
        <strain evidence="11">KCTC 42590</strain>
    </source>
</reference>
<dbReference type="InterPro" id="IPR003256">
    <property type="entry name" value="Ribosomal_uL24"/>
</dbReference>
<dbReference type="InterPro" id="IPR005824">
    <property type="entry name" value="KOW"/>
</dbReference>
<evidence type="ECO:0000256" key="7">
    <source>
        <dbReference type="ARBA" id="ARBA00058688"/>
    </source>
</evidence>
<dbReference type="PANTHER" id="PTHR12903">
    <property type="entry name" value="MITOCHONDRIAL RIBOSOMAL PROTEIN L24"/>
    <property type="match status" value="1"/>
</dbReference>
<evidence type="ECO:0000256" key="1">
    <source>
        <dbReference type="ARBA" id="ARBA00010618"/>
    </source>
</evidence>
<sequence length="104" mass="11103">MAAKLKKGDKVVVLAGKDKGKRGEITRILTAEGRAIVSGVNLIKKHNRPSQVSAGGIETKEAAIQLSNLAYEDKDGNPTRVGFKTLEDGKKVRFAKKSGEVIDG</sequence>
<evidence type="ECO:0000256" key="3">
    <source>
        <dbReference type="ARBA" id="ARBA00022884"/>
    </source>
</evidence>
<organism evidence="11 12">
    <name type="scientific">Kordiimonas sediminis</name>
    <dbReference type="NCBI Taxonomy" id="1735581"/>
    <lineage>
        <taxon>Bacteria</taxon>
        <taxon>Pseudomonadati</taxon>
        <taxon>Pseudomonadota</taxon>
        <taxon>Alphaproteobacteria</taxon>
        <taxon>Kordiimonadales</taxon>
        <taxon>Kordiimonadaceae</taxon>
        <taxon>Kordiimonas</taxon>
    </lineage>
</organism>
<accession>A0A919E6N1</accession>
<dbReference type="FunFam" id="2.30.30.30:FF:000004">
    <property type="entry name" value="50S ribosomal protein L24"/>
    <property type="match status" value="1"/>
</dbReference>
<evidence type="ECO:0000256" key="2">
    <source>
        <dbReference type="ARBA" id="ARBA00022730"/>
    </source>
</evidence>
<dbReference type="Gene3D" id="2.30.30.30">
    <property type="match status" value="1"/>
</dbReference>
<dbReference type="SMART" id="SM00739">
    <property type="entry name" value="KOW"/>
    <property type="match status" value="1"/>
</dbReference>
<keyword evidence="4 8" id="KW-0689">Ribosomal protein</keyword>
<gene>
    <name evidence="8 11" type="primary">rplX</name>
    <name evidence="11" type="ORF">GCM10017044_18870</name>
</gene>
<comment type="caution">
    <text evidence="11">The sequence shown here is derived from an EMBL/GenBank/DDBJ whole genome shotgun (WGS) entry which is preliminary data.</text>
</comment>
<dbReference type="Pfam" id="PF00467">
    <property type="entry name" value="KOW"/>
    <property type="match status" value="1"/>
</dbReference>
<dbReference type="GO" id="GO:0019843">
    <property type="term" value="F:rRNA binding"/>
    <property type="evidence" value="ECO:0007669"/>
    <property type="project" value="UniProtKB-UniRule"/>
</dbReference>
<dbReference type="GO" id="GO:0003735">
    <property type="term" value="F:structural constituent of ribosome"/>
    <property type="evidence" value="ECO:0007669"/>
    <property type="project" value="InterPro"/>
</dbReference>
<dbReference type="CDD" id="cd06089">
    <property type="entry name" value="KOW_RPL26"/>
    <property type="match status" value="1"/>
</dbReference>
<evidence type="ECO:0000256" key="4">
    <source>
        <dbReference type="ARBA" id="ARBA00022980"/>
    </source>
</evidence>
<evidence type="ECO:0000256" key="6">
    <source>
        <dbReference type="ARBA" id="ARBA00035206"/>
    </source>
</evidence>
<dbReference type="InterPro" id="IPR005825">
    <property type="entry name" value="Ribosomal_uL24_CS"/>
</dbReference>
<dbReference type="InterPro" id="IPR014722">
    <property type="entry name" value="Rib_uL2_dom2"/>
</dbReference>
<evidence type="ECO:0000256" key="9">
    <source>
        <dbReference type="RuleBase" id="RU003477"/>
    </source>
</evidence>
<name>A0A919E6N1_9PROT</name>
<proteinExistence type="inferred from homology"/>
<evidence type="ECO:0000256" key="8">
    <source>
        <dbReference type="HAMAP-Rule" id="MF_01326"/>
    </source>
</evidence>
<dbReference type="Proteomes" id="UP000630923">
    <property type="component" value="Unassembled WGS sequence"/>
</dbReference>
<protein>
    <recommendedName>
        <fullName evidence="6 8">Large ribosomal subunit protein uL24</fullName>
    </recommendedName>
</protein>
<comment type="function">
    <text evidence="8">One of two assembly initiator proteins, it binds directly to the 5'-end of the 23S rRNA, where it nucleates assembly of the 50S subunit.</text>
</comment>
<dbReference type="InterPro" id="IPR057264">
    <property type="entry name" value="Ribosomal_uL24_C"/>
</dbReference>
<keyword evidence="2 8" id="KW-0699">rRNA-binding</keyword>
<dbReference type="InterPro" id="IPR041988">
    <property type="entry name" value="Ribosomal_uL24_KOW"/>
</dbReference>
<dbReference type="GO" id="GO:1990904">
    <property type="term" value="C:ribonucleoprotein complex"/>
    <property type="evidence" value="ECO:0007669"/>
    <property type="project" value="UniProtKB-KW"/>
</dbReference>
<keyword evidence="3 8" id="KW-0694">RNA-binding</keyword>
<feature type="domain" description="KOW" evidence="10">
    <location>
        <begin position="4"/>
        <end position="31"/>
    </location>
</feature>
<evidence type="ECO:0000313" key="12">
    <source>
        <dbReference type="Proteomes" id="UP000630923"/>
    </source>
</evidence>
<dbReference type="InterPro" id="IPR008991">
    <property type="entry name" value="Translation_prot_SH3-like_sf"/>
</dbReference>
<evidence type="ECO:0000313" key="11">
    <source>
        <dbReference type="EMBL" id="GHF24468.1"/>
    </source>
</evidence>
<evidence type="ECO:0000256" key="5">
    <source>
        <dbReference type="ARBA" id="ARBA00023274"/>
    </source>
</evidence>
<keyword evidence="12" id="KW-1185">Reference proteome</keyword>
<comment type="subunit">
    <text evidence="8">Part of the 50S ribosomal subunit.</text>
</comment>
<dbReference type="HAMAP" id="MF_01326_B">
    <property type="entry name" value="Ribosomal_uL24_B"/>
    <property type="match status" value="1"/>
</dbReference>
<dbReference type="GO" id="GO:0006412">
    <property type="term" value="P:translation"/>
    <property type="evidence" value="ECO:0007669"/>
    <property type="project" value="UniProtKB-UniRule"/>
</dbReference>
<dbReference type="SUPFAM" id="SSF50104">
    <property type="entry name" value="Translation proteins SH3-like domain"/>
    <property type="match status" value="1"/>
</dbReference>
<comment type="function">
    <text evidence="7 8">One of the proteins that surrounds the polypeptide exit tunnel on the outside of the subunit.</text>
</comment>
<dbReference type="PROSITE" id="PS01108">
    <property type="entry name" value="RIBOSOMAL_L24"/>
    <property type="match status" value="1"/>
</dbReference>
<reference evidence="11" key="1">
    <citation type="journal article" date="2014" name="Int. J. Syst. Evol. Microbiol.">
        <title>Complete genome sequence of Corynebacterium casei LMG S-19264T (=DSM 44701T), isolated from a smear-ripened cheese.</title>
        <authorList>
            <consortium name="US DOE Joint Genome Institute (JGI-PGF)"/>
            <person name="Walter F."/>
            <person name="Albersmeier A."/>
            <person name="Kalinowski J."/>
            <person name="Ruckert C."/>
        </authorList>
    </citation>
    <scope>NUCLEOTIDE SEQUENCE</scope>
    <source>
        <strain evidence="11">KCTC 42590</strain>
    </source>
</reference>
<comment type="similarity">
    <text evidence="1 8 9">Belongs to the universal ribosomal protein uL24 family.</text>
</comment>
<dbReference type="Pfam" id="PF17136">
    <property type="entry name" value="ribosomal_L24"/>
    <property type="match status" value="1"/>
</dbReference>
<dbReference type="RefSeq" id="WP_191252303.1">
    <property type="nucleotide sequence ID" value="NZ_BNCI01000002.1"/>
</dbReference>
<dbReference type="EMBL" id="BNCI01000002">
    <property type="protein sequence ID" value="GHF24468.1"/>
    <property type="molecule type" value="Genomic_DNA"/>
</dbReference>
<dbReference type="GO" id="GO:0005840">
    <property type="term" value="C:ribosome"/>
    <property type="evidence" value="ECO:0007669"/>
    <property type="project" value="UniProtKB-KW"/>
</dbReference>
<dbReference type="NCBIfam" id="TIGR01079">
    <property type="entry name" value="rplX_bact"/>
    <property type="match status" value="1"/>
</dbReference>